<dbReference type="EMBL" id="QOKZ01000005">
    <property type="protein sequence ID" value="RMC34425.1"/>
    <property type="molecule type" value="Genomic_DNA"/>
</dbReference>
<proteinExistence type="inferred from homology"/>
<dbReference type="NCBIfam" id="NF010240">
    <property type="entry name" value="PRK13687.1"/>
    <property type="match status" value="1"/>
</dbReference>
<evidence type="ECO:0000313" key="2">
    <source>
        <dbReference type="EMBL" id="RMC34425.1"/>
    </source>
</evidence>
<dbReference type="HAMAP" id="MF_00827">
    <property type="entry name" value="UPF0386"/>
    <property type="match status" value="1"/>
</dbReference>
<evidence type="ECO:0000313" key="3">
    <source>
        <dbReference type="Proteomes" id="UP000273516"/>
    </source>
</evidence>
<accession>A0A3M0MAU1</accession>
<dbReference type="Pfam" id="PF09857">
    <property type="entry name" value="YjhX_toxin"/>
    <property type="match status" value="1"/>
</dbReference>
<dbReference type="OrthoDB" id="7204880at2"/>
<gene>
    <name evidence="2" type="ORF">C9E81_14910</name>
</gene>
<comment type="caution">
    <text evidence="2">The sequence shown here is derived from an EMBL/GenBank/DDBJ whole genome shotgun (WGS) entry which is preliminary data.</text>
</comment>
<organism evidence="2 3">
    <name type="scientific">Paracoccus alkanivorans</name>
    <dbReference type="NCBI Taxonomy" id="2116655"/>
    <lineage>
        <taxon>Bacteria</taxon>
        <taxon>Pseudomonadati</taxon>
        <taxon>Pseudomonadota</taxon>
        <taxon>Alphaproteobacteria</taxon>
        <taxon>Rhodobacterales</taxon>
        <taxon>Paracoccaceae</taxon>
        <taxon>Paracoccus</taxon>
    </lineage>
</organism>
<dbReference type="AlphaFoldDB" id="A0A3M0MAU1"/>
<dbReference type="InterPro" id="IPR018654">
    <property type="entry name" value="YjhX_toxin"/>
</dbReference>
<name>A0A3M0MAU1_9RHOB</name>
<dbReference type="RefSeq" id="WP_122113136.1">
    <property type="nucleotide sequence ID" value="NZ_QOKZ01000005.1"/>
</dbReference>
<protein>
    <recommendedName>
        <fullName evidence="1">UPF0386 protein C9E81_14910</fullName>
    </recommendedName>
</protein>
<keyword evidence="3" id="KW-1185">Reference proteome</keyword>
<comment type="similarity">
    <text evidence="1">Belongs to the UPF0386 family.</text>
</comment>
<sequence>MNISKNEQRVLHALAQGGRITYRRGPNGRIVEAQCFTREGFVLANCTLDVLRKLRRKRFIESRSGSAYRISELGRRNVRAQQDNR</sequence>
<dbReference type="Proteomes" id="UP000273516">
    <property type="component" value="Unassembled WGS sequence"/>
</dbReference>
<reference evidence="2 3" key="1">
    <citation type="submission" date="2018-07" db="EMBL/GenBank/DDBJ databases">
        <authorList>
            <person name="Zhang Y."/>
            <person name="Wang L."/>
            <person name="Ma S."/>
        </authorList>
    </citation>
    <scope>NUCLEOTIDE SEQUENCE [LARGE SCALE GENOMIC DNA]</scope>
    <source>
        <strain evidence="2 3">4-2</strain>
    </source>
</reference>
<evidence type="ECO:0000256" key="1">
    <source>
        <dbReference type="HAMAP-Rule" id="MF_00827"/>
    </source>
</evidence>